<dbReference type="OrthoDB" id="6628370at2759"/>
<name>A0A6A4K943_APOLU</name>
<keyword evidence="2" id="KW-1185">Reference proteome</keyword>
<sequence length="297" mass="33179">MSGGEDLPRVCGVEKSSPAIPSKRARESDGSDTSPPQISSKKKQMLSREEEDRLCSRLSRDLTASLSQSLSNMLSEKLRNVAKKEDINHLSNVISEMKESEKEVRLDVEALKLENINIKRHLDVLERRSRQDKLVVRGFVDAKGDVRRLKADLDELLSGILGGDPPLIKQAYQGRAGTGILTFVQLCDESVIPNILQNAKKKNTAVTISRDMALEARTRCNRMLRLRYEIRKLAPNAVMKIAYDQLIVKDKKFEWVGDKLVSGGRDGVEVVKQLIGVDVSAILEAIVSYRSAQPRTD</sequence>
<protein>
    <submittedName>
        <fullName evidence="1">Uncharacterized protein</fullName>
    </submittedName>
</protein>
<comment type="caution">
    <text evidence="1">The sequence shown here is derived from an EMBL/GenBank/DDBJ whole genome shotgun (WGS) entry which is preliminary data.</text>
</comment>
<accession>A0A6A4K943</accession>
<gene>
    <name evidence="1" type="ORF">GE061_014357</name>
</gene>
<dbReference type="AlphaFoldDB" id="A0A6A4K943"/>
<proteinExistence type="predicted"/>
<organism evidence="1 2">
    <name type="scientific">Apolygus lucorum</name>
    <name type="common">Small green plant bug</name>
    <name type="synonym">Lygocoris lucorum</name>
    <dbReference type="NCBI Taxonomy" id="248454"/>
    <lineage>
        <taxon>Eukaryota</taxon>
        <taxon>Metazoa</taxon>
        <taxon>Ecdysozoa</taxon>
        <taxon>Arthropoda</taxon>
        <taxon>Hexapoda</taxon>
        <taxon>Insecta</taxon>
        <taxon>Pterygota</taxon>
        <taxon>Neoptera</taxon>
        <taxon>Paraneoptera</taxon>
        <taxon>Hemiptera</taxon>
        <taxon>Heteroptera</taxon>
        <taxon>Panheteroptera</taxon>
        <taxon>Cimicomorpha</taxon>
        <taxon>Miridae</taxon>
        <taxon>Mirini</taxon>
        <taxon>Apolygus</taxon>
    </lineage>
</organism>
<reference evidence="1" key="1">
    <citation type="journal article" date="2021" name="Mol. Ecol. Resour.">
        <title>Apolygus lucorum genome provides insights into omnivorousness and mesophyll feeding.</title>
        <authorList>
            <person name="Liu Y."/>
            <person name="Liu H."/>
            <person name="Wang H."/>
            <person name="Huang T."/>
            <person name="Liu B."/>
            <person name="Yang B."/>
            <person name="Yin L."/>
            <person name="Li B."/>
            <person name="Zhang Y."/>
            <person name="Zhang S."/>
            <person name="Jiang F."/>
            <person name="Zhang X."/>
            <person name="Ren Y."/>
            <person name="Wang B."/>
            <person name="Wang S."/>
            <person name="Lu Y."/>
            <person name="Wu K."/>
            <person name="Fan W."/>
            <person name="Wang G."/>
        </authorList>
    </citation>
    <scope>NUCLEOTIDE SEQUENCE</scope>
    <source>
        <strain evidence="1">12Hb</strain>
    </source>
</reference>
<dbReference type="Proteomes" id="UP000466442">
    <property type="component" value="Linkage Group LG5"/>
</dbReference>
<dbReference type="EMBL" id="WIXP02000005">
    <property type="protein sequence ID" value="KAF6211241.1"/>
    <property type="molecule type" value="Genomic_DNA"/>
</dbReference>
<evidence type="ECO:0000313" key="2">
    <source>
        <dbReference type="Proteomes" id="UP000466442"/>
    </source>
</evidence>
<evidence type="ECO:0000313" key="1">
    <source>
        <dbReference type="EMBL" id="KAF6211241.1"/>
    </source>
</evidence>